<organism evidence="3 4">
    <name type="scientific">Granulosicoccus antarcticus IMCC3135</name>
    <dbReference type="NCBI Taxonomy" id="1192854"/>
    <lineage>
        <taxon>Bacteria</taxon>
        <taxon>Pseudomonadati</taxon>
        <taxon>Pseudomonadota</taxon>
        <taxon>Gammaproteobacteria</taxon>
        <taxon>Chromatiales</taxon>
        <taxon>Granulosicoccaceae</taxon>
        <taxon>Granulosicoccus</taxon>
    </lineage>
</organism>
<sequence length="1116" mass="116593">MSDIGENDILRELVQFFAPVAIVTQRPDKPLRWFNVTTEMMEDMPHDPAAEMTSLLVATGLELREHLDDITSATADLVAAGQALWTVLDALNKGQSPDLQRGLTAIRSALTSVTDGIGSVGGLPPPNEIAAALLEHLTVRYLRDRAPAIWHGCCLLGIGNEDAVRKQNRGQFDAAKIWPAISSPQTALAQTISWNTGLDAELLFAHLEGLAAEFGLTTRMIESPQHSFAAIPPDADLAALTAELPLPDDALGDTVELSLTAVIAELAADGPTKPGILALLRMQGDAGKVLDLDAGWQAEFSSDFSGNLPFGLIARPGGLSFEATAASDAVAAKASITIKQSPPQYKERIALGPLAINAARPVFRSIFQTGKTQSLSIEATLEDAKVIIAPTDPDGFIGKLVPKPLETQISLTLGYDVKTGFYLQRGGGLGVEIPAGLSIGTIVTILSVGMALDAAEGTEAARQTLALVLSGKAKLGPLGVTIEGIGVNLEGGLPTSLADVSALVVKFKQPSGLGLTLEAGPVKGGGYIAFNADTGQYVGTLSLNVAELGLSAFGMLDTKMLDGADGYSLLVTVAGRFSPVPLGFGFTLSSVGGLLGLHRDVNIDVLKQAVRAGTAGDILSPKDPIGDAPRIAKLASGMFPITRGQHVFGPSVKLGWGQPKELVSLDLALALTLPDPLRLVLIGKVAVAVPDPKIALVKLNMNVFGVIDFTARTLEAEGALFDSQVQGLPVKGGFAVLTRWGGMPTLAFSVGGLHPAFERPAGFPDVPRLGVDLSTKGMTLLLEGYFAITSNSIQLGARAMLKAGAAGFTLTGELGFDALVIFEPFGLDLEIYASASIRRGSTNLCSVSVRGRLRGPGPWIVNGEATIEILFFDITAKFSKTIGQEQSTPLSTVRAREILYAALGDPRNWSGESDQGDAIMDHADGLVPPGAQLSVDQKLIPLDLDLATVGANPIEGPHRFGITGLQLGQSRLEVAETLRAPFARAQFLAVSDAQKLSGPSYEALPSGARFGQGNSDNTGSTARVDAGRACFIVQPADETTGESRRVRLSIATPRAPDASRMPTAPTAQGRISIESETWTHADNDLNAGGPATSHTEASASAASENSTVARTTEVAA</sequence>
<dbReference type="KEGG" id="gai:IMCC3135_09980"/>
<dbReference type="Proteomes" id="UP000250079">
    <property type="component" value="Chromosome"/>
</dbReference>
<proteinExistence type="predicted"/>
<accession>A0A2Z2NTL2</accession>
<evidence type="ECO:0000256" key="1">
    <source>
        <dbReference type="SAM" id="MobiDB-lite"/>
    </source>
</evidence>
<dbReference type="RefSeq" id="WP_088917443.1">
    <property type="nucleotide sequence ID" value="NZ_CP018632.1"/>
</dbReference>
<feature type="region of interest" description="Disordered" evidence="1">
    <location>
        <begin position="1041"/>
        <end position="1116"/>
    </location>
</feature>
<keyword evidence="4" id="KW-1185">Reference proteome</keyword>
<dbReference type="EMBL" id="CP018632">
    <property type="protein sequence ID" value="ASJ72090.1"/>
    <property type="molecule type" value="Genomic_DNA"/>
</dbReference>
<evidence type="ECO:0000313" key="4">
    <source>
        <dbReference type="Proteomes" id="UP000250079"/>
    </source>
</evidence>
<gene>
    <name evidence="3" type="ORF">IMCC3135_09980</name>
</gene>
<dbReference type="AlphaFoldDB" id="A0A2Z2NTL2"/>
<protein>
    <recommendedName>
        <fullName evidence="2">DUF6603 domain-containing protein</fullName>
    </recommendedName>
</protein>
<feature type="domain" description="DUF6603" evidence="2">
    <location>
        <begin position="438"/>
        <end position="993"/>
    </location>
</feature>
<dbReference type="InterPro" id="IPR046538">
    <property type="entry name" value="DUF6603"/>
</dbReference>
<evidence type="ECO:0000313" key="3">
    <source>
        <dbReference type="EMBL" id="ASJ72090.1"/>
    </source>
</evidence>
<dbReference type="OrthoDB" id="535891at2"/>
<dbReference type="Pfam" id="PF20248">
    <property type="entry name" value="DUF6603"/>
    <property type="match status" value="1"/>
</dbReference>
<name>A0A2Z2NTL2_9GAMM</name>
<evidence type="ECO:0000259" key="2">
    <source>
        <dbReference type="Pfam" id="PF20248"/>
    </source>
</evidence>
<reference evidence="3 4" key="1">
    <citation type="submission" date="2016-12" db="EMBL/GenBank/DDBJ databases">
        <authorList>
            <person name="Song W.-J."/>
            <person name="Kurnit D.M."/>
        </authorList>
    </citation>
    <scope>NUCLEOTIDE SEQUENCE [LARGE SCALE GENOMIC DNA]</scope>
    <source>
        <strain evidence="3 4">IMCC3135</strain>
    </source>
</reference>
<feature type="compositionally biased region" description="Low complexity" evidence="1">
    <location>
        <begin position="1091"/>
        <end position="1107"/>
    </location>
</feature>